<organism evidence="1 2">
    <name type="scientific">Lasius platythorax</name>
    <dbReference type="NCBI Taxonomy" id="488582"/>
    <lineage>
        <taxon>Eukaryota</taxon>
        <taxon>Metazoa</taxon>
        <taxon>Ecdysozoa</taxon>
        <taxon>Arthropoda</taxon>
        <taxon>Hexapoda</taxon>
        <taxon>Insecta</taxon>
        <taxon>Pterygota</taxon>
        <taxon>Neoptera</taxon>
        <taxon>Endopterygota</taxon>
        <taxon>Hymenoptera</taxon>
        <taxon>Apocrita</taxon>
        <taxon>Aculeata</taxon>
        <taxon>Formicoidea</taxon>
        <taxon>Formicidae</taxon>
        <taxon>Formicinae</taxon>
        <taxon>Lasius</taxon>
        <taxon>Lasius</taxon>
    </lineage>
</organism>
<name>A0AAV2P4K3_9HYME</name>
<dbReference type="AlphaFoldDB" id="A0AAV2P4K3"/>
<keyword evidence="2" id="KW-1185">Reference proteome</keyword>
<protein>
    <submittedName>
        <fullName evidence="1">Uncharacterized protein</fullName>
    </submittedName>
</protein>
<dbReference type="Proteomes" id="UP001497644">
    <property type="component" value="Chromosome 7"/>
</dbReference>
<gene>
    <name evidence="1" type="ORF">LPLAT_LOCUS12177</name>
</gene>
<dbReference type="EMBL" id="OZ034830">
    <property type="protein sequence ID" value="CAL1686868.1"/>
    <property type="molecule type" value="Genomic_DNA"/>
</dbReference>
<accession>A0AAV2P4K3</accession>
<proteinExistence type="predicted"/>
<reference evidence="1" key="1">
    <citation type="submission" date="2024-04" db="EMBL/GenBank/DDBJ databases">
        <authorList>
            <consortium name="Molecular Ecology Group"/>
        </authorList>
    </citation>
    <scope>NUCLEOTIDE SEQUENCE</scope>
</reference>
<evidence type="ECO:0000313" key="1">
    <source>
        <dbReference type="EMBL" id="CAL1686868.1"/>
    </source>
</evidence>
<sequence length="76" mass="8743">MARDSACAEKSHDRGTPLRDSILARTGTCHVNCDRRHAKTQIQTSSQSRISDHVFRVILRISRGHCYRESHFHLDL</sequence>
<evidence type="ECO:0000313" key="2">
    <source>
        <dbReference type="Proteomes" id="UP001497644"/>
    </source>
</evidence>